<dbReference type="Pfam" id="PF13392">
    <property type="entry name" value="HNH_3"/>
    <property type="match status" value="1"/>
</dbReference>
<comment type="caution">
    <text evidence="2">The sequence shown here is derived from an EMBL/GenBank/DDBJ whole genome shotgun (WGS) entry which is preliminary data.</text>
</comment>
<dbReference type="SUPFAM" id="SSF54171">
    <property type="entry name" value="DNA-binding domain"/>
    <property type="match status" value="1"/>
</dbReference>
<dbReference type="GO" id="GO:0003677">
    <property type="term" value="F:DNA binding"/>
    <property type="evidence" value="ECO:0007669"/>
    <property type="project" value="InterPro"/>
</dbReference>
<dbReference type="Gene3D" id="1.20.5.2050">
    <property type="match status" value="1"/>
</dbReference>
<dbReference type="Proteomes" id="UP000641137">
    <property type="component" value="Unassembled WGS sequence"/>
</dbReference>
<organism evidence="2 3">
    <name type="scientific">Limoniibacter endophyticus</name>
    <dbReference type="NCBI Taxonomy" id="1565040"/>
    <lineage>
        <taxon>Bacteria</taxon>
        <taxon>Pseudomonadati</taxon>
        <taxon>Pseudomonadota</taxon>
        <taxon>Alphaproteobacteria</taxon>
        <taxon>Hyphomicrobiales</taxon>
        <taxon>Bartonellaceae</taxon>
        <taxon>Limoniibacter</taxon>
    </lineage>
</organism>
<dbReference type="InterPro" id="IPR016177">
    <property type="entry name" value="DNA-bd_dom_sf"/>
</dbReference>
<dbReference type="AlphaFoldDB" id="A0A8J3DEQ7"/>
<sequence length="173" mass="19410">MDIVTARRLFSYDSSTGVLIWRVDNGRSVRAGDRAGCVDGSHGYRKVRYRGVSYAEHRIIWMIYYGEDAPDQIDHINRARSDNRLSNLRAASVADNAFNKSRSSVNSSGVTGVYWSSEHRKWKAQISARGKRHFLGLHDSIDAARTARETAENLYFGSFSPANTNDKHIAEAA</sequence>
<evidence type="ECO:0000313" key="2">
    <source>
        <dbReference type="EMBL" id="GHC61538.1"/>
    </source>
</evidence>
<feature type="domain" description="HNH nuclease" evidence="1">
    <location>
        <begin position="55"/>
        <end position="97"/>
    </location>
</feature>
<protein>
    <recommendedName>
        <fullName evidence="1">HNH nuclease domain-containing protein</fullName>
    </recommendedName>
</protein>
<dbReference type="InterPro" id="IPR044925">
    <property type="entry name" value="His-Me_finger_sf"/>
</dbReference>
<dbReference type="InterPro" id="IPR003615">
    <property type="entry name" value="HNH_nuc"/>
</dbReference>
<dbReference type="Gene3D" id="3.90.75.20">
    <property type="match status" value="1"/>
</dbReference>
<dbReference type="RefSeq" id="WP_189486949.1">
    <property type="nucleotide sequence ID" value="NZ_BMZO01000001.1"/>
</dbReference>
<gene>
    <name evidence="2" type="ORF">GCM10010136_02140</name>
</gene>
<accession>A0A8J3DEQ7</accession>
<keyword evidence="3" id="KW-1185">Reference proteome</keyword>
<reference evidence="2" key="1">
    <citation type="journal article" date="2014" name="Int. J. Syst. Evol. Microbiol.">
        <title>Complete genome sequence of Corynebacterium casei LMG S-19264T (=DSM 44701T), isolated from a smear-ripened cheese.</title>
        <authorList>
            <consortium name="US DOE Joint Genome Institute (JGI-PGF)"/>
            <person name="Walter F."/>
            <person name="Albersmeier A."/>
            <person name="Kalinowski J."/>
            <person name="Ruckert C."/>
        </authorList>
    </citation>
    <scope>NUCLEOTIDE SEQUENCE</scope>
    <source>
        <strain evidence="2">KCTC 42097</strain>
    </source>
</reference>
<proteinExistence type="predicted"/>
<evidence type="ECO:0000259" key="1">
    <source>
        <dbReference type="Pfam" id="PF13392"/>
    </source>
</evidence>
<name>A0A8J3DEQ7_9HYPH</name>
<dbReference type="SUPFAM" id="SSF54060">
    <property type="entry name" value="His-Me finger endonucleases"/>
    <property type="match status" value="1"/>
</dbReference>
<dbReference type="EMBL" id="BMZO01000001">
    <property type="protein sequence ID" value="GHC61538.1"/>
    <property type="molecule type" value="Genomic_DNA"/>
</dbReference>
<reference evidence="2" key="2">
    <citation type="submission" date="2020-09" db="EMBL/GenBank/DDBJ databases">
        <authorList>
            <person name="Sun Q."/>
            <person name="Kim S."/>
        </authorList>
    </citation>
    <scope>NUCLEOTIDE SEQUENCE</scope>
    <source>
        <strain evidence="2">KCTC 42097</strain>
    </source>
</reference>
<evidence type="ECO:0000313" key="3">
    <source>
        <dbReference type="Proteomes" id="UP000641137"/>
    </source>
</evidence>